<feature type="region of interest" description="Disordered" evidence="3">
    <location>
        <begin position="1"/>
        <end position="92"/>
    </location>
</feature>
<comment type="cofactor">
    <cofactor evidence="2">
        <name>Ca(2+)</name>
        <dbReference type="ChEBI" id="CHEBI:29108"/>
    </cofactor>
</comment>
<dbReference type="OrthoDB" id="191150at2759"/>
<evidence type="ECO:0000313" key="5">
    <source>
        <dbReference type="RefSeq" id="XP_022090332.1"/>
    </source>
</evidence>
<comment type="similarity">
    <text evidence="1 2">Belongs to the phospholipid scramblase family.</text>
</comment>
<dbReference type="PANTHER" id="PTHR23248:SF63">
    <property type="entry name" value="PHOSPHOLIPID SCRAMBLASE"/>
    <property type="match status" value="1"/>
</dbReference>
<name>A0A8B7YCQ0_ACAPL</name>
<evidence type="ECO:0000256" key="2">
    <source>
        <dbReference type="RuleBase" id="RU363116"/>
    </source>
</evidence>
<dbReference type="Proteomes" id="UP000694845">
    <property type="component" value="Unplaced"/>
</dbReference>
<dbReference type="GO" id="GO:0005886">
    <property type="term" value="C:plasma membrane"/>
    <property type="evidence" value="ECO:0007669"/>
    <property type="project" value="TreeGrafter"/>
</dbReference>
<reference evidence="5" key="1">
    <citation type="submission" date="2025-08" db="UniProtKB">
        <authorList>
            <consortium name="RefSeq"/>
        </authorList>
    </citation>
    <scope>IDENTIFICATION</scope>
</reference>
<dbReference type="InterPro" id="IPR005552">
    <property type="entry name" value="Scramblase"/>
</dbReference>
<dbReference type="GeneID" id="110979103"/>
<sequence>MDGSTGVPMQGQPSYGQPQPGYGQPQPGYGQPQPGYGQPQAGYAGQPPQAYGQPQPGYGQPPPPAGYPGGQPVMAQPGVPGALPGQPAPTQWMPAPERIPGCPPGLEYLTQIDQLLVHQQVELFEVFTNWETSNRYQVKNSVGQQIYFAHEESDVCQRQCCGPQRGFTMHITDNMQQEVIRVTREFKCCAGCCWCANVDCCGYEVAVEAPVGQVVGYVRQAQSGWSPHYDILNASREPVLKIRGPCCICQGACCTWDQNFNVMSLDLANEVGKVSKQWSGFVKEIYTNADNFGVSFPADLDVKVKATLLGAVFLIDFMFFEQPKNNNNH</sequence>
<dbReference type="OMA" id="CANIDCC"/>
<proteinExistence type="inferred from homology"/>
<dbReference type="SUPFAM" id="SSF54518">
    <property type="entry name" value="Tubby C-terminal domain-like"/>
    <property type="match status" value="1"/>
</dbReference>
<dbReference type="InterPro" id="IPR025659">
    <property type="entry name" value="Tubby-like_C"/>
</dbReference>
<dbReference type="GO" id="GO:0017128">
    <property type="term" value="F:phospholipid scramblase activity"/>
    <property type="evidence" value="ECO:0007669"/>
    <property type="project" value="InterPro"/>
</dbReference>
<dbReference type="KEGG" id="aplc:110979103"/>
<keyword evidence="2" id="KW-0564">Palmitate</keyword>
<keyword evidence="4" id="KW-1185">Reference proteome</keyword>
<feature type="compositionally biased region" description="Low complexity" evidence="3">
    <location>
        <begin position="10"/>
        <end position="58"/>
    </location>
</feature>
<evidence type="ECO:0000313" key="4">
    <source>
        <dbReference type="Proteomes" id="UP000694845"/>
    </source>
</evidence>
<evidence type="ECO:0000256" key="3">
    <source>
        <dbReference type="SAM" id="MobiDB-lite"/>
    </source>
</evidence>
<dbReference type="AlphaFoldDB" id="A0A8B7YCQ0"/>
<accession>A0A8B7YCQ0</accession>
<comment type="function">
    <text evidence="2">May mediate accelerated ATP-independent bidirectional transbilayer migration of phospholipids upon binding calcium ions that results in a loss of phospholipid asymmetry in the plasma membrane.</text>
</comment>
<dbReference type="RefSeq" id="XP_022090332.1">
    <property type="nucleotide sequence ID" value="XM_022234640.1"/>
</dbReference>
<protein>
    <recommendedName>
        <fullName evidence="2">Phospholipid scramblase</fullName>
    </recommendedName>
</protein>
<dbReference type="Pfam" id="PF03803">
    <property type="entry name" value="Scramblase"/>
    <property type="match status" value="1"/>
</dbReference>
<organism evidence="4 5">
    <name type="scientific">Acanthaster planci</name>
    <name type="common">Crown-of-thorns starfish</name>
    <dbReference type="NCBI Taxonomy" id="133434"/>
    <lineage>
        <taxon>Eukaryota</taxon>
        <taxon>Metazoa</taxon>
        <taxon>Echinodermata</taxon>
        <taxon>Eleutherozoa</taxon>
        <taxon>Asterozoa</taxon>
        <taxon>Asteroidea</taxon>
        <taxon>Valvatacea</taxon>
        <taxon>Valvatida</taxon>
        <taxon>Acanthasteridae</taxon>
        <taxon>Acanthaster</taxon>
    </lineage>
</organism>
<gene>
    <name evidence="5" type="primary">LOC110979103</name>
</gene>
<keyword evidence="2" id="KW-0449">Lipoprotein</keyword>
<evidence type="ECO:0000256" key="1">
    <source>
        <dbReference type="ARBA" id="ARBA00005350"/>
    </source>
</evidence>
<keyword evidence="2" id="KW-0106">Calcium</keyword>
<dbReference type="PANTHER" id="PTHR23248">
    <property type="entry name" value="PHOSPHOLIPID SCRAMBLASE-RELATED"/>
    <property type="match status" value="1"/>
</dbReference>